<dbReference type="InterPro" id="IPR002069">
    <property type="entry name" value="Interferon_gamma"/>
</dbReference>
<dbReference type="OMA" id="WIVEDRY"/>
<dbReference type="RefSeq" id="XP_042191854.1">
    <property type="nucleotide sequence ID" value="XM_042335920.1"/>
</dbReference>
<dbReference type="InParanoid" id="A0A4W3I6I1"/>
<comment type="subcellular location">
    <subcellularLocation>
        <location evidence="1">Secreted</location>
    </subcellularLocation>
</comment>
<dbReference type="PROSITE" id="PS51257">
    <property type="entry name" value="PROKAR_LIPOPROTEIN"/>
    <property type="match status" value="1"/>
</dbReference>
<keyword evidence="6" id="KW-0732">Signal</keyword>
<dbReference type="GO" id="GO:0005615">
    <property type="term" value="C:extracellular space"/>
    <property type="evidence" value="ECO:0007669"/>
    <property type="project" value="UniProtKB-KW"/>
</dbReference>
<dbReference type="Ensembl" id="ENSCMIT00000024784.1">
    <property type="protein sequence ID" value="ENSCMIP00000024377.1"/>
    <property type="gene ID" value="ENSCMIG00000010811.1"/>
</dbReference>
<organism evidence="7 8">
    <name type="scientific">Callorhinchus milii</name>
    <name type="common">Ghost shark</name>
    <dbReference type="NCBI Taxonomy" id="7868"/>
    <lineage>
        <taxon>Eukaryota</taxon>
        <taxon>Metazoa</taxon>
        <taxon>Chordata</taxon>
        <taxon>Craniata</taxon>
        <taxon>Vertebrata</taxon>
        <taxon>Chondrichthyes</taxon>
        <taxon>Holocephali</taxon>
        <taxon>Chimaeriformes</taxon>
        <taxon>Callorhinchidae</taxon>
        <taxon>Callorhinchus</taxon>
    </lineage>
</organism>
<evidence type="ECO:0000313" key="7">
    <source>
        <dbReference type="Ensembl" id="ENSCMIP00000024377.1"/>
    </source>
</evidence>
<dbReference type="InterPro" id="IPR009079">
    <property type="entry name" value="4_helix_cytokine-like_core"/>
</dbReference>
<accession>A0A4W3I6I1</accession>
<evidence type="ECO:0000256" key="3">
    <source>
        <dbReference type="ARBA" id="ARBA00022514"/>
    </source>
</evidence>
<dbReference type="GO" id="GO:0005125">
    <property type="term" value="F:cytokine activity"/>
    <property type="evidence" value="ECO:0007669"/>
    <property type="project" value="UniProtKB-KW"/>
</dbReference>
<evidence type="ECO:0000313" key="8">
    <source>
        <dbReference type="Proteomes" id="UP000314986"/>
    </source>
</evidence>
<dbReference type="GO" id="GO:0006955">
    <property type="term" value="P:immune response"/>
    <property type="evidence" value="ECO:0007669"/>
    <property type="project" value="InterPro"/>
</dbReference>
<reference evidence="7" key="5">
    <citation type="submission" date="2025-09" db="UniProtKB">
        <authorList>
            <consortium name="Ensembl"/>
        </authorList>
    </citation>
    <scope>IDENTIFICATION</scope>
</reference>
<evidence type="ECO:0000256" key="1">
    <source>
        <dbReference type="ARBA" id="ARBA00004613"/>
    </source>
</evidence>
<gene>
    <name evidence="7" type="primary">LOC103186136</name>
</gene>
<reference evidence="8" key="2">
    <citation type="journal article" date="2007" name="PLoS Biol.">
        <title>Survey sequencing and comparative analysis of the elephant shark (Callorhinchus milii) genome.</title>
        <authorList>
            <person name="Venkatesh B."/>
            <person name="Kirkness E.F."/>
            <person name="Loh Y.H."/>
            <person name="Halpern A.L."/>
            <person name="Lee A.P."/>
            <person name="Johnson J."/>
            <person name="Dandona N."/>
            <person name="Viswanathan L.D."/>
            <person name="Tay A."/>
            <person name="Venter J.C."/>
            <person name="Strausberg R.L."/>
            <person name="Brenner S."/>
        </authorList>
    </citation>
    <scope>NUCLEOTIDE SEQUENCE [LARGE SCALE GENOMIC DNA]</scope>
</reference>
<dbReference type="SUPFAM" id="SSF47266">
    <property type="entry name" value="4-helical cytokines"/>
    <property type="match status" value="1"/>
</dbReference>
<dbReference type="GeneID" id="103186136"/>
<keyword evidence="3" id="KW-0202">Cytokine</keyword>
<dbReference type="Pfam" id="PF00714">
    <property type="entry name" value="IFN-gamma"/>
    <property type="match status" value="1"/>
</dbReference>
<reference evidence="8" key="3">
    <citation type="journal article" date="2014" name="Nature">
        <title>Elephant shark genome provides unique insights into gnathostome evolution.</title>
        <authorList>
            <consortium name="International Elephant Shark Genome Sequencing Consortium"/>
            <person name="Venkatesh B."/>
            <person name="Lee A.P."/>
            <person name="Ravi V."/>
            <person name="Maurya A.K."/>
            <person name="Lian M.M."/>
            <person name="Swann J.B."/>
            <person name="Ohta Y."/>
            <person name="Flajnik M.F."/>
            <person name="Sutoh Y."/>
            <person name="Kasahara M."/>
            <person name="Hoon S."/>
            <person name="Gangu V."/>
            <person name="Roy S.W."/>
            <person name="Irimia M."/>
            <person name="Korzh V."/>
            <person name="Kondrychyn I."/>
            <person name="Lim Z.W."/>
            <person name="Tay B.H."/>
            <person name="Tohari S."/>
            <person name="Kong K.W."/>
            <person name="Ho S."/>
            <person name="Lorente-Galdos B."/>
            <person name="Quilez J."/>
            <person name="Marques-Bonet T."/>
            <person name="Raney B.J."/>
            <person name="Ingham P.W."/>
            <person name="Tay A."/>
            <person name="Hillier L.W."/>
            <person name="Minx P."/>
            <person name="Boehm T."/>
            <person name="Wilson R.K."/>
            <person name="Brenner S."/>
            <person name="Warren W.C."/>
        </authorList>
    </citation>
    <scope>NUCLEOTIDE SEQUENCE [LARGE SCALE GENOMIC DNA]</scope>
</reference>
<evidence type="ECO:0000256" key="2">
    <source>
        <dbReference type="ARBA" id="ARBA00007566"/>
    </source>
</evidence>
<evidence type="ECO:0008006" key="9">
    <source>
        <dbReference type="Google" id="ProtNLM"/>
    </source>
</evidence>
<keyword evidence="4" id="KW-0964">Secreted</keyword>
<feature type="signal peptide" evidence="6">
    <location>
        <begin position="1"/>
        <end position="21"/>
    </location>
</feature>
<dbReference type="GO" id="GO:0005133">
    <property type="term" value="F:type II interferon receptor binding"/>
    <property type="evidence" value="ECO:0007669"/>
    <property type="project" value="InterPro"/>
</dbReference>
<feature type="chain" id="PRO_5021432638" description="Interferon gamma" evidence="6">
    <location>
        <begin position="22"/>
        <end position="166"/>
    </location>
</feature>
<keyword evidence="8" id="KW-1185">Reference proteome</keyword>
<dbReference type="AlphaFoldDB" id="A0A4W3I6I1"/>
<evidence type="ECO:0000256" key="6">
    <source>
        <dbReference type="SAM" id="SignalP"/>
    </source>
</evidence>
<dbReference type="STRING" id="7868.ENSCMIP00000024377"/>
<dbReference type="PANTHER" id="PTHR11419:SF0">
    <property type="entry name" value="INTERFERON GAMMA"/>
    <property type="match status" value="1"/>
</dbReference>
<evidence type="ECO:0000256" key="5">
    <source>
        <dbReference type="ARBA" id="ARBA00023180"/>
    </source>
</evidence>
<proteinExistence type="inferred from homology"/>
<dbReference type="SMR" id="A0A4W3I6I1"/>
<dbReference type="Proteomes" id="UP000314986">
    <property type="component" value="Unassembled WGS sequence"/>
</dbReference>
<dbReference type="FunCoup" id="A0A4W3I6I1">
    <property type="interactions" value="34"/>
</dbReference>
<protein>
    <recommendedName>
        <fullName evidence="9">Interferon gamma</fullName>
    </recommendedName>
</protein>
<reference evidence="7" key="4">
    <citation type="submission" date="2025-08" db="UniProtKB">
        <authorList>
            <consortium name="Ensembl"/>
        </authorList>
    </citation>
    <scope>IDENTIFICATION</scope>
</reference>
<dbReference type="OrthoDB" id="9937106at2759"/>
<dbReference type="Gene3D" id="1.20.1250.10">
    <property type="match status" value="1"/>
</dbReference>
<sequence length="166" mass="19300">MKLCFIIGLVTCLLLLGSASCDRLQDEINNLKSHFDTSSHEVADGGPLFLNMLEKWKQGSPESGIVFHRILLWYENFFKNIKGAPGKNKELDISNIGNLISKWIVEDRYKPVELKYDLDKLDNIQWNKQLVQRKAVLELEMLLPRMNVNGRRRRRSNMGGRRRSRT</sequence>
<keyword evidence="5" id="KW-0325">Glycoprotein</keyword>
<evidence type="ECO:0000256" key="4">
    <source>
        <dbReference type="ARBA" id="ARBA00022525"/>
    </source>
</evidence>
<reference evidence="8" key="1">
    <citation type="journal article" date="2006" name="Science">
        <title>Ancient noncoding elements conserved in the human genome.</title>
        <authorList>
            <person name="Venkatesh B."/>
            <person name="Kirkness E.F."/>
            <person name="Loh Y.H."/>
            <person name="Halpern A.L."/>
            <person name="Lee A.P."/>
            <person name="Johnson J."/>
            <person name="Dandona N."/>
            <person name="Viswanathan L.D."/>
            <person name="Tay A."/>
            <person name="Venter J.C."/>
            <person name="Strausberg R.L."/>
            <person name="Brenner S."/>
        </authorList>
    </citation>
    <scope>NUCLEOTIDE SEQUENCE [LARGE SCALE GENOMIC DNA]</scope>
</reference>
<name>A0A4W3I6I1_CALMI</name>
<comment type="similarity">
    <text evidence="2">Belongs to the type II (or gamma) interferon family.</text>
</comment>
<dbReference type="PANTHER" id="PTHR11419">
    <property type="entry name" value="INTERFERON GAMMA"/>
    <property type="match status" value="1"/>
</dbReference>